<name>A0A3M0A4F1_9GAMM</name>
<dbReference type="InterPro" id="IPR001597">
    <property type="entry name" value="ArAA_b-elim_lyase/Thr_aldolase"/>
</dbReference>
<dbReference type="OrthoDB" id="9774495at2"/>
<comment type="caution">
    <text evidence="8">The sequence shown here is derived from an EMBL/GenBank/DDBJ whole genome shotgun (WGS) entry which is preliminary data.</text>
</comment>
<dbReference type="NCBIfam" id="NF041359">
    <property type="entry name" value="GntG_guanitoxin"/>
    <property type="match status" value="1"/>
</dbReference>
<evidence type="ECO:0000256" key="6">
    <source>
        <dbReference type="PIRSR" id="PIRSR017617-1"/>
    </source>
</evidence>
<feature type="modified residue" description="N6-(pyridoxal phosphate)lysine" evidence="6">
    <location>
        <position position="197"/>
    </location>
</feature>
<dbReference type="GO" id="GO:0006567">
    <property type="term" value="P:L-threonine catabolic process"/>
    <property type="evidence" value="ECO:0007669"/>
    <property type="project" value="TreeGrafter"/>
</dbReference>
<keyword evidence="5" id="KW-0456">Lyase</keyword>
<keyword evidence="9" id="KW-1185">Reference proteome</keyword>
<sequence length="337" mass="36387">MIDLRSDTVTQPSGAMREAMLHAEVGDDVYRDDPSVAALEQRVASLLGKQKGLFVTSGTQANLLALLSHCQRGEEYIVGQRAHAYKYEAGGAAVLGSIQPQPLSLNVDGTFDLAQLVQAIKPRDIHFARTKLICLENTIGGVPLPLGYPEKIRDICDRHQLALHLDGARLVNAACYHGVALKDLAQPFDSISLCLSKGLGAPVGSVLVGDENFIEEARRWRKMLGGGWRQAGLLAAAGQLALDNIPRTYIDHQNAALLATGLASIEGVKVLGEQLYTNMVYVEVEGNQAELSEYLLTEGVRVSEGSPMRLVVHLDVSAAQIDKVIALFRTKIQQTAS</sequence>
<proteinExistence type="inferred from homology"/>
<dbReference type="Gene3D" id="3.90.1150.10">
    <property type="entry name" value="Aspartate Aminotransferase, domain 1"/>
    <property type="match status" value="1"/>
</dbReference>
<dbReference type="EMBL" id="REFJ01000007">
    <property type="protein sequence ID" value="RMA77658.1"/>
    <property type="molecule type" value="Genomic_DNA"/>
</dbReference>
<dbReference type="GO" id="GO:0005829">
    <property type="term" value="C:cytosol"/>
    <property type="evidence" value="ECO:0007669"/>
    <property type="project" value="TreeGrafter"/>
</dbReference>
<evidence type="ECO:0000313" key="8">
    <source>
        <dbReference type="EMBL" id="RMA77658.1"/>
    </source>
</evidence>
<dbReference type="AlphaFoldDB" id="A0A3M0A4F1"/>
<evidence type="ECO:0000313" key="9">
    <source>
        <dbReference type="Proteomes" id="UP000267187"/>
    </source>
</evidence>
<reference evidence="8 9" key="1">
    <citation type="submission" date="2018-10" db="EMBL/GenBank/DDBJ databases">
        <title>Genomic Encyclopedia of Type Strains, Phase IV (KMG-IV): sequencing the most valuable type-strain genomes for metagenomic binning, comparative biology and taxonomic classification.</title>
        <authorList>
            <person name="Goeker M."/>
        </authorList>
    </citation>
    <scope>NUCLEOTIDE SEQUENCE [LARGE SCALE GENOMIC DNA]</scope>
    <source>
        <strain evidence="8 9">DSM 25080</strain>
    </source>
</reference>
<evidence type="ECO:0000256" key="5">
    <source>
        <dbReference type="ARBA" id="ARBA00023239"/>
    </source>
</evidence>
<comment type="similarity">
    <text evidence="2">Belongs to the threonine aldolase family.</text>
</comment>
<dbReference type="PANTHER" id="PTHR48097:SF9">
    <property type="entry name" value="L-THREONINE ALDOLASE"/>
    <property type="match status" value="1"/>
</dbReference>
<dbReference type="PIRSF" id="PIRSF017617">
    <property type="entry name" value="Thr_aldolase"/>
    <property type="match status" value="1"/>
</dbReference>
<dbReference type="GO" id="GO:0006545">
    <property type="term" value="P:glycine biosynthetic process"/>
    <property type="evidence" value="ECO:0007669"/>
    <property type="project" value="TreeGrafter"/>
</dbReference>
<dbReference type="InterPro" id="IPR023603">
    <property type="entry name" value="Low_specificity_L-TA-like"/>
</dbReference>
<dbReference type="PANTHER" id="PTHR48097">
    <property type="entry name" value="L-THREONINE ALDOLASE-RELATED"/>
    <property type="match status" value="1"/>
</dbReference>
<evidence type="ECO:0000259" key="7">
    <source>
        <dbReference type="Pfam" id="PF01212"/>
    </source>
</evidence>
<gene>
    <name evidence="8" type="ORF">DFR27_2478</name>
</gene>
<feature type="domain" description="Aromatic amino acid beta-eliminating lyase/threonine aldolase" evidence="7">
    <location>
        <begin position="3"/>
        <end position="283"/>
    </location>
</feature>
<evidence type="ECO:0000256" key="1">
    <source>
        <dbReference type="ARBA" id="ARBA00001933"/>
    </source>
</evidence>
<dbReference type="FunFam" id="3.40.640.10:FF:000030">
    <property type="entry name" value="Low-specificity L-threonine aldolase"/>
    <property type="match status" value="1"/>
</dbReference>
<evidence type="ECO:0000256" key="3">
    <source>
        <dbReference type="ARBA" id="ARBA00011881"/>
    </source>
</evidence>
<dbReference type="InterPro" id="IPR015422">
    <property type="entry name" value="PyrdxlP-dep_Trfase_small"/>
</dbReference>
<protein>
    <submittedName>
        <fullName evidence="8">L-threonine aldolase</fullName>
    </submittedName>
</protein>
<dbReference type="InterPro" id="IPR015424">
    <property type="entry name" value="PyrdxlP-dep_Trfase"/>
</dbReference>
<comment type="cofactor">
    <cofactor evidence="1">
        <name>pyridoxal 5'-phosphate</name>
        <dbReference type="ChEBI" id="CHEBI:597326"/>
    </cofactor>
</comment>
<dbReference type="Gene3D" id="3.40.640.10">
    <property type="entry name" value="Type I PLP-dependent aspartate aminotransferase-like (Major domain)"/>
    <property type="match status" value="1"/>
</dbReference>
<evidence type="ECO:0000256" key="4">
    <source>
        <dbReference type="ARBA" id="ARBA00022898"/>
    </source>
</evidence>
<dbReference type="NCBIfam" id="NF007825">
    <property type="entry name" value="PRK10534.1"/>
    <property type="match status" value="1"/>
</dbReference>
<organism evidence="8 9">
    <name type="scientific">Umboniibacter marinipuniceus</name>
    <dbReference type="NCBI Taxonomy" id="569599"/>
    <lineage>
        <taxon>Bacteria</taxon>
        <taxon>Pseudomonadati</taxon>
        <taxon>Pseudomonadota</taxon>
        <taxon>Gammaproteobacteria</taxon>
        <taxon>Cellvibrionales</taxon>
        <taxon>Cellvibrionaceae</taxon>
        <taxon>Umboniibacter</taxon>
    </lineage>
</organism>
<dbReference type="RefSeq" id="WP_121877777.1">
    <property type="nucleotide sequence ID" value="NZ_REFJ01000007.1"/>
</dbReference>
<dbReference type="InterPro" id="IPR015421">
    <property type="entry name" value="PyrdxlP-dep_Trfase_major"/>
</dbReference>
<keyword evidence="4" id="KW-0663">Pyridoxal phosphate</keyword>
<accession>A0A3M0A4F1</accession>
<comment type="subunit">
    <text evidence="3">Homotetramer.</text>
</comment>
<dbReference type="GO" id="GO:0008732">
    <property type="term" value="F:L-allo-threonine aldolase activity"/>
    <property type="evidence" value="ECO:0007669"/>
    <property type="project" value="TreeGrafter"/>
</dbReference>
<evidence type="ECO:0000256" key="2">
    <source>
        <dbReference type="ARBA" id="ARBA00006966"/>
    </source>
</evidence>
<dbReference type="SUPFAM" id="SSF53383">
    <property type="entry name" value="PLP-dependent transferases"/>
    <property type="match status" value="1"/>
</dbReference>
<dbReference type="Pfam" id="PF01212">
    <property type="entry name" value="Beta_elim_lyase"/>
    <property type="match status" value="1"/>
</dbReference>
<dbReference type="Proteomes" id="UP000267187">
    <property type="component" value="Unassembled WGS sequence"/>
</dbReference>